<dbReference type="Proteomes" id="UP000281553">
    <property type="component" value="Unassembled WGS sequence"/>
</dbReference>
<dbReference type="AlphaFoldDB" id="A0A3P7MZ03"/>
<proteinExistence type="predicted"/>
<name>A0A3P7MZ03_DIBLA</name>
<organism evidence="1 2">
    <name type="scientific">Dibothriocephalus latus</name>
    <name type="common">Fish tapeworm</name>
    <name type="synonym">Diphyllobothrium latum</name>
    <dbReference type="NCBI Taxonomy" id="60516"/>
    <lineage>
        <taxon>Eukaryota</taxon>
        <taxon>Metazoa</taxon>
        <taxon>Spiralia</taxon>
        <taxon>Lophotrochozoa</taxon>
        <taxon>Platyhelminthes</taxon>
        <taxon>Cestoda</taxon>
        <taxon>Eucestoda</taxon>
        <taxon>Diphyllobothriidea</taxon>
        <taxon>Diphyllobothriidae</taxon>
        <taxon>Dibothriocephalus</taxon>
    </lineage>
</organism>
<gene>
    <name evidence="1" type="ORF">DILT_LOCUS16699</name>
</gene>
<evidence type="ECO:0000313" key="2">
    <source>
        <dbReference type="Proteomes" id="UP000281553"/>
    </source>
</evidence>
<accession>A0A3P7MZ03</accession>
<protein>
    <submittedName>
        <fullName evidence="1">Uncharacterized protein</fullName>
    </submittedName>
</protein>
<dbReference type="EMBL" id="UYRU01086569">
    <property type="protein sequence ID" value="VDN35154.1"/>
    <property type="molecule type" value="Genomic_DNA"/>
</dbReference>
<reference evidence="1 2" key="1">
    <citation type="submission" date="2018-11" db="EMBL/GenBank/DDBJ databases">
        <authorList>
            <consortium name="Pathogen Informatics"/>
        </authorList>
    </citation>
    <scope>NUCLEOTIDE SEQUENCE [LARGE SCALE GENOMIC DNA]</scope>
</reference>
<dbReference type="OrthoDB" id="6267815at2759"/>
<sequence>MSGVSDGTLAYVSSFVNTLLNISEDQASLHRVCDVYCDDARVTFQVTPYILDKTATSDLPNRETRKNYTRDDMLPYLLVSSSLLKGSWPLPSWAWATDCQTGEKNLDKKRRKEQRSIQQFQSENERRIKKSIRRRRFTSISEFQGSHSIQFFAANSWEVEQLYSLVPRLLAIRDDSTTTIDIVESGPFGVLFRLTTLALEIPLPVPRKEPLVPQVPLVRWVHRTIILRPPPIDKICHEDVCVIPVSETAQEVRHAPTFSGNMHINVDFICLRQPYLSLACL</sequence>
<keyword evidence="2" id="KW-1185">Reference proteome</keyword>
<evidence type="ECO:0000313" key="1">
    <source>
        <dbReference type="EMBL" id="VDN35154.1"/>
    </source>
</evidence>